<dbReference type="InterPro" id="IPR009057">
    <property type="entry name" value="Homeodomain-like_sf"/>
</dbReference>
<dbReference type="InterPro" id="IPR036271">
    <property type="entry name" value="Tet_transcr_reg_TetR-rel_C_sf"/>
</dbReference>
<evidence type="ECO:0000313" key="6">
    <source>
        <dbReference type="EMBL" id="GAA1532355.1"/>
    </source>
</evidence>
<evidence type="ECO:0000313" key="7">
    <source>
        <dbReference type="Proteomes" id="UP001501791"/>
    </source>
</evidence>
<dbReference type="InterPro" id="IPR001647">
    <property type="entry name" value="HTH_TetR"/>
</dbReference>
<evidence type="ECO:0000259" key="5">
    <source>
        <dbReference type="PROSITE" id="PS50977"/>
    </source>
</evidence>
<evidence type="ECO:0000256" key="1">
    <source>
        <dbReference type="ARBA" id="ARBA00023015"/>
    </source>
</evidence>
<dbReference type="SUPFAM" id="SSF46689">
    <property type="entry name" value="Homeodomain-like"/>
    <property type="match status" value="1"/>
</dbReference>
<evidence type="ECO:0000256" key="4">
    <source>
        <dbReference type="PROSITE-ProRule" id="PRU00335"/>
    </source>
</evidence>
<evidence type="ECO:0000256" key="3">
    <source>
        <dbReference type="ARBA" id="ARBA00023163"/>
    </source>
</evidence>
<feature type="DNA-binding region" description="H-T-H motif" evidence="4">
    <location>
        <begin position="38"/>
        <end position="57"/>
    </location>
</feature>
<comment type="caution">
    <text evidence="6">The sequence shown here is derived from an EMBL/GenBank/DDBJ whole genome shotgun (WGS) entry which is preliminary data.</text>
</comment>
<proteinExistence type="predicted"/>
<protein>
    <submittedName>
        <fullName evidence="6">TetR/AcrR family transcriptional regulator</fullName>
    </submittedName>
</protein>
<organism evidence="6 7">
    <name type="scientific">Brevibacterium picturae</name>
    <dbReference type="NCBI Taxonomy" id="260553"/>
    <lineage>
        <taxon>Bacteria</taxon>
        <taxon>Bacillati</taxon>
        <taxon>Actinomycetota</taxon>
        <taxon>Actinomycetes</taxon>
        <taxon>Micrococcales</taxon>
        <taxon>Brevibacteriaceae</taxon>
        <taxon>Brevibacterium</taxon>
    </lineage>
</organism>
<dbReference type="PANTHER" id="PTHR30055">
    <property type="entry name" value="HTH-TYPE TRANSCRIPTIONAL REGULATOR RUTR"/>
    <property type="match status" value="1"/>
</dbReference>
<dbReference type="Gene3D" id="1.10.10.60">
    <property type="entry name" value="Homeodomain-like"/>
    <property type="match status" value="1"/>
</dbReference>
<evidence type="ECO:0000256" key="2">
    <source>
        <dbReference type="ARBA" id="ARBA00023125"/>
    </source>
</evidence>
<reference evidence="7" key="1">
    <citation type="journal article" date="2019" name="Int. J. Syst. Evol. Microbiol.">
        <title>The Global Catalogue of Microorganisms (GCM) 10K type strain sequencing project: providing services to taxonomists for standard genome sequencing and annotation.</title>
        <authorList>
            <consortium name="The Broad Institute Genomics Platform"/>
            <consortium name="The Broad Institute Genome Sequencing Center for Infectious Disease"/>
            <person name="Wu L."/>
            <person name="Ma J."/>
        </authorList>
    </citation>
    <scope>NUCLEOTIDE SEQUENCE [LARGE SCALE GENOMIC DNA]</scope>
    <source>
        <strain evidence="7">JCM 13319</strain>
    </source>
</reference>
<dbReference type="SUPFAM" id="SSF48498">
    <property type="entry name" value="Tetracyclin repressor-like, C-terminal domain"/>
    <property type="match status" value="1"/>
</dbReference>
<dbReference type="Pfam" id="PF00440">
    <property type="entry name" value="TetR_N"/>
    <property type="match status" value="1"/>
</dbReference>
<dbReference type="EMBL" id="BAAALY010000002">
    <property type="protein sequence ID" value="GAA1532355.1"/>
    <property type="molecule type" value="Genomic_DNA"/>
</dbReference>
<gene>
    <name evidence="6" type="ORF">GCM10009691_05130</name>
</gene>
<dbReference type="Proteomes" id="UP001501791">
    <property type="component" value="Unassembled WGS sequence"/>
</dbReference>
<dbReference type="PROSITE" id="PS50977">
    <property type="entry name" value="HTH_TETR_2"/>
    <property type="match status" value="1"/>
</dbReference>
<dbReference type="InterPro" id="IPR050109">
    <property type="entry name" value="HTH-type_TetR-like_transc_reg"/>
</dbReference>
<feature type="domain" description="HTH tetR-type" evidence="5">
    <location>
        <begin position="15"/>
        <end position="75"/>
    </location>
</feature>
<dbReference type="PANTHER" id="PTHR30055:SF148">
    <property type="entry name" value="TETR-FAMILY TRANSCRIPTIONAL REGULATOR"/>
    <property type="match status" value="1"/>
</dbReference>
<name>A0ABP4LY69_9MICO</name>
<dbReference type="Gene3D" id="1.10.357.10">
    <property type="entry name" value="Tetracycline Repressor, domain 2"/>
    <property type="match status" value="1"/>
</dbReference>
<keyword evidence="2 4" id="KW-0238">DNA-binding</keyword>
<dbReference type="InterPro" id="IPR011075">
    <property type="entry name" value="TetR_C"/>
</dbReference>
<keyword evidence="1" id="KW-0805">Transcription regulation</keyword>
<keyword evidence="7" id="KW-1185">Reference proteome</keyword>
<accession>A0ABP4LY69</accession>
<keyword evidence="3" id="KW-0804">Transcription</keyword>
<dbReference type="Pfam" id="PF16859">
    <property type="entry name" value="TetR_C_11"/>
    <property type="match status" value="1"/>
</dbReference>
<sequence length="201" mass="22551">MSQTSQKVEGRPRDASISRALLRAAERRMESDGFAKLTVDGIVTEVGTTRQTFYRRYKNVAALALEVLLHRFGGQEAVDTGKIELDLLELQRSDVAMMTSPLIQKNLPGLFEDIRAVPEIRETYLETMIRPRRNNVSAVLDRARRRGKLVNADVDSEYICDLLFGPLLARVLLPTGLPLDDRLARQTVATVLCEIMRPEAG</sequence>
<dbReference type="RefSeq" id="WP_346035193.1">
    <property type="nucleotide sequence ID" value="NZ_BAAALY010000002.1"/>
</dbReference>